<evidence type="ECO:0000256" key="2">
    <source>
        <dbReference type="ARBA" id="ARBA00022692"/>
    </source>
</evidence>
<dbReference type="GO" id="GO:0016765">
    <property type="term" value="F:transferase activity, transferring alkyl or aryl (other than methyl) groups"/>
    <property type="evidence" value="ECO:0007669"/>
    <property type="project" value="InterPro"/>
</dbReference>
<dbReference type="InterPro" id="IPR050475">
    <property type="entry name" value="Prenyltransferase_related"/>
</dbReference>
<organism evidence="5">
    <name type="scientific">viral metagenome</name>
    <dbReference type="NCBI Taxonomy" id="1070528"/>
    <lineage>
        <taxon>unclassified sequences</taxon>
        <taxon>metagenomes</taxon>
        <taxon>organismal metagenomes</taxon>
    </lineage>
</organism>
<dbReference type="PANTHER" id="PTHR42723:SF1">
    <property type="entry name" value="CHLOROPHYLL SYNTHASE, CHLOROPLASTIC"/>
    <property type="match status" value="1"/>
</dbReference>
<proteinExistence type="predicted"/>
<dbReference type="InterPro" id="IPR044878">
    <property type="entry name" value="UbiA_sf"/>
</dbReference>
<keyword evidence="3" id="KW-1133">Transmembrane helix</keyword>
<dbReference type="Gene3D" id="1.10.357.140">
    <property type="entry name" value="UbiA prenyltransferase"/>
    <property type="match status" value="1"/>
</dbReference>
<keyword evidence="2" id="KW-0812">Transmembrane</keyword>
<evidence type="ECO:0000256" key="1">
    <source>
        <dbReference type="ARBA" id="ARBA00004141"/>
    </source>
</evidence>
<reference evidence="5" key="1">
    <citation type="journal article" date="2020" name="Nature">
        <title>Giant virus diversity and host interactions through global metagenomics.</title>
        <authorList>
            <person name="Schulz F."/>
            <person name="Roux S."/>
            <person name="Paez-Espino D."/>
            <person name="Jungbluth S."/>
            <person name="Walsh D.A."/>
            <person name="Denef V.J."/>
            <person name="McMahon K.D."/>
            <person name="Konstantinidis K.T."/>
            <person name="Eloe-Fadrosh E.A."/>
            <person name="Kyrpides N.C."/>
            <person name="Woyke T."/>
        </authorList>
    </citation>
    <scope>NUCLEOTIDE SEQUENCE</scope>
    <source>
        <strain evidence="5">GVMAG-M-3300023174-130</strain>
    </source>
</reference>
<comment type="subcellular location">
    <subcellularLocation>
        <location evidence="1">Membrane</location>
        <topology evidence="1">Multi-pass membrane protein</topology>
    </subcellularLocation>
</comment>
<sequence>MYIMLKKVFKLLYCLSLIGNVDAFFKLNKPINNKINNKNINAIMNLKKPDGGPNPNNDKVSGFIQLIRPKSILPTLLLNFSGAWIINPNFESLIHSTTFIIATINTILILMSSMVINDLYDSEIDKINNPSRPIASGLIKKYEAIALNLLLIGTTEYFSINFLPDNLKFIINLAILNTTLYTPIFKKIPLIKNLACSSLVAFNIFYSGLSASNDMNELISTNANYNFLLIEMSLIFFGSLNNEILLDIRDYDGDKQNYIITIPVLFGKDVAWISTLIISNLNIISNSLSIFYVTNNMNDAILLATLCSPLSFYLYKLKNKNYSKEVIEKTVNDTNIPLIFTLLYFISKTY</sequence>
<dbReference type="AlphaFoldDB" id="A0A6C0D739"/>
<dbReference type="Pfam" id="PF01040">
    <property type="entry name" value="UbiA"/>
    <property type="match status" value="1"/>
</dbReference>
<dbReference type="GO" id="GO:0016020">
    <property type="term" value="C:membrane"/>
    <property type="evidence" value="ECO:0007669"/>
    <property type="project" value="UniProtKB-SubCell"/>
</dbReference>
<dbReference type="InterPro" id="IPR000537">
    <property type="entry name" value="UbiA_prenyltransferase"/>
</dbReference>
<dbReference type="EMBL" id="MN739551">
    <property type="protein sequence ID" value="QHT12856.1"/>
    <property type="molecule type" value="Genomic_DNA"/>
</dbReference>
<name>A0A6C0D739_9ZZZZ</name>
<dbReference type="PANTHER" id="PTHR42723">
    <property type="entry name" value="CHLOROPHYLL SYNTHASE"/>
    <property type="match status" value="1"/>
</dbReference>
<evidence type="ECO:0008006" key="6">
    <source>
        <dbReference type="Google" id="ProtNLM"/>
    </source>
</evidence>
<accession>A0A6C0D739</accession>
<evidence type="ECO:0000256" key="4">
    <source>
        <dbReference type="ARBA" id="ARBA00023136"/>
    </source>
</evidence>
<keyword evidence="4" id="KW-0472">Membrane</keyword>
<evidence type="ECO:0000313" key="5">
    <source>
        <dbReference type="EMBL" id="QHT12856.1"/>
    </source>
</evidence>
<protein>
    <recommendedName>
        <fullName evidence="6">UbiA prenyltransferase family protein</fullName>
    </recommendedName>
</protein>
<evidence type="ECO:0000256" key="3">
    <source>
        <dbReference type="ARBA" id="ARBA00022989"/>
    </source>
</evidence>